<dbReference type="EMBL" id="BJHY01000001">
    <property type="protein sequence ID" value="GDY71662.1"/>
    <property type="molecule type" value="Genomic_DNA"/>
</dbReference>
<evidence type="ECO:0000313" key="9">
    <source>
        <dbReference type="EMBL" id="GDY71662.1"/>
    </source>
</evidence>
<comment type="subcellular location">
    <subcellularLocation>
        <location evidence="1">Cell membrane</location>
        <topology evidence="1">Multi-pass membrane protein</topology>
    </subcellularLocation>
</comment>
<reference evidence="9 10" key="1">
    <citation type="submission" date="2019-04" db="EMBL/GenBank/DDBJ databases">
        <title>Draft genome sequences of Streptomyces avermitilis ATCC 31267.</title>
        <authorList>
            <person name="Komaki H."/>
            <person name="Tamura T."/>
            <person name="Hosoyama A."/>
        </authorList>
    </citation>
    <scope>NUCLEOTIDE SEQUENCE [LARGE SCALE GENOMIC DNA]</scope>
    <source>
        <strain evidence="9 10">ATCC 31267</strain>
    </source>
</reference>
<proteinExistence type="predicted"/>
<evidence type="ECO:0000256" key="5">
    <source>
        <dbReference type="ARBA" id="ARBA00023251"/>
    </source>
</evidence>
<evidence type="ECO:0000256" key="4">
    <source>
        <dbReference type="ARBA" id="ARBA00023136"/>
    </source>
</evidence>
<feature type="transmembrane region" description="Helical" evidence="7">
    <location>
        <begin position="12"/>
        <end position="36"/>
    </location>
</feature>
<dbReference type="InterPro" id="IPR011701">
    <property type="entry name" value="MFS"/>
</dbReference>
<dbReference type="PROSITE" id="PS50850">
    <property type="entry name" value="MFS"/>
    <property type="match status" value="1"/>
</dbReference>
<protein>
    <recommendedName>
        <fullName evidence="8">Major facilitator superfamily (MFS) profile domain-containing protein</fullName>
    </recommendedName>
</protein>
<keyword evidence="5" id="KW-0046">Antibiotic resistance</keyword>
<feature type="region of interest" description="Disordered" evidence="6">
    <location>
        <begin position="119"/>
        <end position="139"/>
    </location>
</feature>
<evidence type="ECO:0000256" key="2">
    <source>
        <dbReference type="ARBA" id="ARBA00022692"/>
    </source>
</evidence>
<dbReference type="InterPro" id="IPR020846">
    <property type="entry name" value="MFS_dom"/>
</dbReference>
<name>A0A4D4MHX3_STRAX</name>
<evidence type="ECO:0000256" key="7">
    <source>
        <dbReference type="SAM" id="Phobius"/>
    </source>
</evidence>
<organism evidence="9 10">
    <name type="scientific">Streptomyces avermitilis</name>
    <dbReference type="NCBI Taxonomy" id="33903"/>
    <lineage>
        <taxon>Bacteria</taxon>
        <taxon>Bacillati</taxon>
        <taxon>Actinomycetota</taxon>
        <taxon>Actinomycetes</taxon>
        <taxon>Kitasatosporales</taxon>
        <taxon>Streptomycetaceae</taxon>
        <taxon>Streptomyces</taxon>
    </lineage>
</organism>
<keyword evidence="2 7" id="KW-0812">Transmembrane</keyword>
<evidence type="ECO:0000256" key="6">
    <source>
        <dbReference type="SAM" id="MobiDB-lite"/>
    </source>
</evidence>
<dbReference type="Pfam" id="PF07690">
    <property type="entry name" value="MFS_1"/>
    <property type="match status" value="1"/>
</dbReference>
<dbReference type="Gene3D" id="1.20.1720.10">
    <property type="entry name" value="Multidrug resistance protein D"/>
    <property type="match status" value="1"/>
</dbReference>
<keyword evidence="4 7" id="KW-0472">Membrane</keyword>
<dbReference type="Proteomes" id="UP000299211">
    <property type="component" value="Unassembled WGS sequence"/>
</dbReference>
<feature type="transmembrane region" description="Helical" evidence="7">
    <location>
        <begin position="42"/>
        <end position="64"/>
    </location>
</feature>
<dbReference type="PANTHER" id="PTHR42718">
    <property type="entry name" value="MAJOR FACILITATOR SUPERFAMILY MULTIDRUG TRANSPORTER MFSC"/>
    <property type="match status" value="1"/>
</dbReference>
<gene>
    <name evidence="9" type="ORF">SAV31267_011470</name>
</gene>
<feature type="domain" description="Major facilitator superfamily (MFS) profile" evidence="8">
    <location>
        <begin position="1"/>
        <end position="139"/>
    </location>
</feature>
<evidence type="ECO:0000259" key="8">
    <source>
        <dbReference type="PROSITE" id="PS50850"/>
    </source>
</evidence>
<evidence type="ECO:0000256" key="1">
    <source>
        <dbReference type="ARBA" id="ARBA00004651"/>
    </source>
</evidence>
<dbReference type="AlphaFoldDB" id="A0A4D4MHX3"/>
<dbReference type="GO" id="GO:0005886">
    <property type="term" value="C:plasma membrane"/>
    <property type="evidence" value="ECO:0007669"/>
    <property type="project" value="UniProtKB-SubCell"/>
</dbReference>
<dbReference type="SUPFAM" id="SSF103473">
    <property type="entry name" value="MFS general substrate transporter"/>
    <property type="match status" value="1"/>
</dbReference>
<keyword evidence="3 7" id="KW-1133">Transmembrane helix</keyword>
<dbReference type="GO" id="GO:0046677">
    <property type="term" value="P:response to antibiotic"/>
    <property type="evidence" value="ECO:0007669"/>
    <property type="project" value="UniProtKB-KW"/>
</dbReference>
<evidence type="ECO:0000313" key="10">
    <source>
        <dbReference type="Proteomes" id="UP000299211"/>
    </source>
</evidence>
<accession>A0A4D4MHX3</accession>
<dbReference type="InterPro" id="IPR036259">
    <property type="entry name" value="MFS_trans_sf"/>
</dbReference>
<sequence length="139" mass="14280">MFQGAERGRAFGLFGATVSVSGAVGPITGGLILALADGAQGWRWIFYVNVPVGVVALLLGSRLLPRVDPRRGGSPDLPGVALLGLGVLALMLPWCSPKPGEYADCGGCSWSGRRSWWASPGGNGGSRPATGSPCWTRGS</sequence>
<dbReference type="PANTHER" id="PTHR42718:SF39">
    <property type="entry name" value="ACTINORHODIN TRANSPORTER-RELATED"/>
    <property type="match status" value="1"/>
</dbReference>
<dbReference type="GO" id="GO:0022857">
    <property type="term" value="F:transmembrane transporter activity"/>
    <property type="evidence" value="ECO:0007669"/>
    <property type="project" value="InterPro"/>
</dbReference>
<comment type="caution">
    <text evidence="9">The sequence shown here is derived from an EMBL/GenBank/DDBJ whole genome shotgun (WGS) entry which is preliminary data.</text>
</comment>
<evidence type="ECO:0000256" key="3">
    <source>
        <dbReference type="ARBA" id="ARBA00022989"/>
    </source>
</evidence>
<feature type="transmembrane region" description="Helical" evidence="7">
    <location>
        <begin position="76"/>
        <end position="94"/>
    </location>
</feature>